<dbReference type="Proteomes" id="UP001149140">
    <property type="component" value="Unassembled WGS sequence"/>
</dbReference>
<evidence type="ECO:0000313" key="4">
    <source>
        <dbReference type="Proteomes" id="UP001149140"/>
    </source>
</evidence>
<accession>A0A9X3S7Y7</accession>
<evidence type="ECO:0000256" key="2">
    <source>
        <dbReference type="SAM" id="SignalP"/>
    </source>
</evidence>
<evidence type="ECO:0000256" key="1">
    <source>
        <dbReference type="SAM" id="MobiDB-lite"/>
    </source>
</evidence>
<dbReference type="RefSeq" id="WP_270043135.1">
    <property type="nucleotide sequence ID" value="NZ_JAPDOD010000028.1"/>
</dbReference>
<dbReference type="PROSITE" id="PS51257">
    <property type="entry name" value="PROKAR_LIPOPROTEIN"/>
    <property type="match status" value="1"/>
</dbReference>
<proteinExistence type="predicted"/>
<keyword evidence="2" id="KW-0732">Signal</keyword>
<dbReference type="Pfam" id="PF04122">
    <property type="entry name" value="CW_binding_2"/>
    <property type="match status" value="1"/>
</dbReference>
<feature type="region of interest" description="Disordered" evidence="1">
    <location>
        <begin position="24"/>
        <end position="43"/>
    </location>
</feature>
<feature type="chain" id="PRO_5040824245" evidence="2">
    <location>
        <begin position="22"/>
        <end position="395"/>
    </location>
</feature>
<dbReference type="GO" id="GO:0030288">
    <property type="term" value="C:outer membrane-bounded periplasmic space"/>
    <property type="evidence" value="ECO:0007669"/>
    <property type="project" value="TreeGrafter"/>
</dbReference>
<organism evidence="3 4">
    <name type="scientific">Solirubrobacter ginsenosidimutans</name>
    <dbReference type="NCBI Taxonomy" id="490573"/>
    <lineage>
        <taxon>Bacteria</taxon>
        <taxon>Bacillati</taxon>
        <taxon>Actinomycetota</taxon>
        <taxon>Thermoleophilia</taxon>
        <taxon>Solirubrobacterales</taxon>
        <taxon>Solirubrobacteraceae</taxon>
        <taxon>Solirubrobacter</taxon>
    </lineage>
</organism>
<dbReference type="InterPro" id="IPR007253">
    <property type="entry name" value="Cell_wall-bd_2"/>
</dbReference>
<dbReference type="PANTHER" id="PTHR30032">
    <property type="entry name" value="N-ACETYLMURAMOYL-L-ALANINE AMIDASE-RELATED"/>
    <property type="match status" value="1"/>
</dbReference>
<dbReference type="PANTHER" id="PTHR30032:SF4">
    <property type="entry name" value="AMIDASE ENHANCER"/>
    <property type="match status" value="1"/>
</dbReference>
<dbReference type="AlphaFoldDB" id="A0A9X3S7Y7"/>
<feature type="signal peptide" evidence="2">
    <location>
        <begin position="1"/>
        <end position="21"/>
    </location>
</feature>
<reference evidence="3" key="1">
    <citation type="submission" date="2022-10" db="EMBL/GenBank/DDBJ databases">
        <title>The WGS of Solirubrobacter ginsenosidimutans DSM 21036.</title>
        <authorList>
            <person name="Jiang Z."/>
        </authorList>
    </citation>
    <scope>NUCLEOTIDE SEQUENCE</scope>
    <source>
        <strain evidence="3">DSM 21036</strain>
    </source>
</reference>
<evidence type="ECO:0000313" key="3">
    <source>
        <dbReference type="EMBL" id="MDA0163888.1"/>
    </source>
</evidence>
<keyword evidence="4" id="KW-1185">Reference proteome</keyword>
<comment type="caution">
    <text evidence="3">The sequence shown here is derived from an EMBL/GenBank/DDBJ whole genome shotgun (WGS) entry which is preliminary data.</text>
</comment>
<sequence length="395" mass="39762">MRSLPLALAALSLLIAGCGGGGTPKKADPISTPPVAGQSGDEVPAAGPPLGFPVFATKNTTRVAGGDAIADAAAVALATYPSRTPESKPAAVILAEVRDWHTGIAASVLVGKPIGAPILFADGDTIPDATKAALDALQPTGSKQVGGAQVIRVGTKAPVPGYKTTDVPAADPPALAAAVDRLRTSAAGSASGAVMIANSERPEYAMPAAAYAAKAGVPLLWVSPTAVPPETAAAIKTHKSAKIYVLGPADVVPDSVMTELEKLGTVKRVASTDAVSSAITFARYSDGEGGFGWSVVDPGHGLVFASTRRPQDAAAAAALSSTGTYGPLLLLPDAGVLPQPLQDYLLDIQPGYDADPVRGVYNHGWIIGDESAIAAAVQARIDTLLEIQPVDTGAP</sequence>
<dbReference type="InterPro" id="IPR051922">
    <property type="entry name" value="Bact_Sporulation_Assoc"/>
</dbReference>
<dbReference type="EMBL" id="JAPDOD010000028">
    <property type="protein sequence ID" value="MDA0163888.1"/>
    <property type="molecule type" value="Genomic_DNA"/>
</dbReference>
<name>A0A9X3S7Y7_9ACTN</name>
<gene>
    <name evidence="3" type="ORF">OM076_26695</name>
</gene>
<protein>
    <submittedName>
        <fullName evidence="3">Cell wall-binding repeat-containing protein</fullName>
    </submittedName>
</protein>